<dbReference type="InterPro" id="IPR036734">
    <property type="entry name" value="Neur_chan_lig-bd_sf"/>
</dbReference>
<feature type="non-terminal residue" evidence="1">
    <location>
        <position position="73"/>
    </location>
</feature>
<dbReference type="SUPFAM" id="SSF63712">
    <property type="entry name" value="Nicotinic receptor ligand binding domain-like"/>
    <property type="match status" value="1"/>
</dbReference>
<evidence type="ECO:0000313" key="1">
    <source>
        <dbReference type="EMBL" id="CAB4038971.1"/>
    </source>
</evidence>
<name>A0A6S7K6I2_PARCT</name>
<dbReference type="GO" id="GO:0005230">
    <property type="term" value="F:extracellular ligand-gated monoatomic ion channel activity"/>
    <property type="evidence" value="ECO:0007669"/>
    <property type="project" value="InterPro"/>
</dbReference>
<accession>A0A6S7K6I2</accession>
<dbReference type="GO" id="GO:0016020">
    <property type="term" value="C:membrane"/>
    <property type="evidence" value="ECO:0007669"/>
    <property type="project" value="InterPro"/>
</dbReference>
<keyword evidence="1" id="KW-0675">Receptor</keyword>
<dbReference type="EMBL" id="CACRXK020024807">
    <property type="protein sequence ID" value="CAB4038971.1"/>
    <property type="molecule type" value="Genomic_DNA"/>
</dbReference>
<gene>
    <name evidence="1" type="ORF">PACLA_8A081632</name>
</gene>
<dbReference type="Proteomes" id="UP001152795">
    <property type="component" value="Unassembled WGS sequence"/>
</dbReference>
<sequence>IQGALSISRPPQLNETDEFRLMQMLFGGYNISSVRPVKNSTKPVKVEFQMRLSRLVKVNSREMTLVTDVWITQ</sequence>
<proteinExistence type="predicted"/>
<dbReference type="AlphaFoldDB" id="A0A6S7K6I2"/>
<evidence type="ECO:0000313" key="2">
    <source>
        <dbReference type="Proteomes" id="UP001152795"/>
    </source>
</evidence>
<dbReference type="Pfam" id="PF02931">
    <property type="entry name" value="Neur_chan_LBD"/>
    <property type="match status" value="1"/>
</dbReference>
<keyword evidence="2" id="KW-1185">Reference proteome</keyword>
<dbReference type="InterPro" id="IPR006202">
    <property type="entry name" value="Neur_chan_lig-bd"/>
</dbReference>
<organism evidence="1 2">
    <name type="scientific">Paramuricea clavata</name>
    <name type="common">Red gorgonian</name>
    <name type="synonym">Violescent sea-whip</name>
    <dbReference type="NCBI Taxonomy" id="317549"/>
    <lineage>
        <taxon>Eukaryota</taxon>
        <taxon>Metazoa</taxon>
        <taxon>Cnidaria</taxon>
        <taxon>Anthozoa</taxon>
        <taxon>Octocorallia</taxon>
        <taxon>Malacalcyonacea</taxon>
        <taxon>Plexauridae</taxon>
        <taxon>Paramuricea</taxon>
    </lineage>
</organism>
<feature type="non-terminal residue" evidence="1">
    <location>
        <position position="1"/>
    </location>
</feature>
<reference evidence="1" key="1">
    <citation type="submission" date="2020-04" db="EMBL/GenBank/DDBJ databases">
        <authorList>
            <person name="Alioto T."/>
            <person name="Alioto T."/>
            <person name="Gomez Garrido J."/>
        </authorList>
    </citation>
    <scope>NUCLEOTIDE SEQUENCE</scope>
    <source>
        <strain evidence="1">A484AB</strain>
    </source>
</reference>
<dbReference type="Gene3D" id="2.70.170.10">
    <property type="entry name" value="Neurotransmitter-gated ion-channel ligand-binding domain"/>
    <property type="match status" value="1"/>
</dbReference>
<comment type="caution">
    <text evidence="1">The sequence shown here is derived from an EMBL/GenBank/DDBJ whole genome shotgun (WGS) entry which is preliminary data.</text>
</comment>
<dbReference type="OrthoDB" id="5980697at2759"/>
<protein>
    <submittedName>
        <fullName evidence="1">Neuronal acetylcholine receptor subunit alpha-10-like</fullName>
    </submittedName>
</protein>